<dbReference type="AlphaFoldDB" id="A0A037ZG34"/>
<dbReference type="PIRSF" id="PIRSF026649">
    <property type="entry name" value="MsbB"/>
    <property type="match status" value="1"/>
</dbReference>
<evidence type="ECO:0000256" key="1">
    <source>
        <dbReference type="ARBA" id="ARBA00004533"/>
    </source>
</evidence>
<reference evidence="7 8" key="1">
    <citation type="submission" date="2014-03" db="EMBL/GenBank/DDBJ databases">
        <title>Draft Genome Sequence of Actibacterium mucosum KCTC 23349, a Marine Alphaproteobacterium with Complex Ionic Requirements Isolated from Mediterranean Seawater at Malvarrosa Beach, Valencia, Spain.</title>
        <authorList>
            <person name="Arahal D.R."/>
            <person name="Shao Z."/>
            <person name="Lai Q."/>
            <person name="Pujalte M.J."/>
        </authorList>
    </citation>
    <scope>NUCLEOTIDE SEQUENCE [LARGE SCALE GENOMIC DNA]</scope>
    <source>
        <strain evidence="7 8">KCTC 23349</strain>
    </source>
</reference>
<keyword evidence="4 7" id="KW-0808">Transferase</keyword>
<organism evidence="7 8">
    <name type="scientific">Actibacterium mucosum KCTC 23349</name>
    <dbReference type="NCBI Taxonomy" id="1454373"/>
    <lineage>
        <taxon>Bacteria</taxon>
        <taxon>Pseudomonadati</taxon>
        <taxon>Pseudomonadota</taxon>
        <taxon>Alphaproteobacteria</taxon>
        <taxon>Rhodobacterales</taxon>
        <taxon>Roseobacteraceae</taxon>
        <taxon>Actibacterium</taxon>
    </lineage>
</organism>
<dbReference type="GO" id="GO:0005886">
    <property type="term" value="C:plasma membrane"/>
    <property type="evidence" value="ECO:0007669"/>
    <property type="project" value="UniProtKB-SubCell"/>
</dbReference>
<evidence type="ECO:0000313" key="7">
    <source>
        <dbReference type="EMBL" id="KAJ54578.1"/>
    </source>
</evidence>
<protein>
    <submittedName>
        <fullName evidence="7">Lauroyl acyltransferase</fullName>
    </submittedName>
</protein>
<evidence type="ECO:0000256" key="4">
    <source>
        <dbReference type="ARBA" id="ARBA00022679"/>
    </source>
</evidence>
<evidence type="ECO:0000256" key="2">
    <source>
        <dbReference type="ARBA" id="ARBA00022475"/>
    </source>
</evidence>
<dbReference type="Proteomes" id="UP000026249">
    <property type="component" value="Unassembled WGS sequence"/>
</dbReference>
<dbReference type="GO" id="GO:0009247">
    <property type="term" value="P:glycolipid biosynthetic process"/>
    <property type="evidence" value="ECO:0007669"/>
    <property type="project" value="UniProtKB-ARBA"/>
</dbReference>
<accession>A0A037ZG34</accession>
<evidence type="ECO:0000256" key="3">
    <source>
        <dbReference type="ARBA" id="ARBA00022519"/>
    </source>
</evidence>
<keyword evidence="3" id="KW-0997">Cell inner membrane</keyword>
<keyword evidence="5" id="KW-0472">Membrane</keyword>
<comment type="caution">
    <text evidence="7">The sequence shown here is derived from an EMBL/GenBank/DDBJ whole genome shotgun (WGS) entry which is preliminary data.</text>
</comment>
<dbReference type="RefSeq" id="WP_035261431.1">
    <property type="nucleotide sequence ID" value="NZ_JFKE01000007.1"/>
</dbReference>
<evidence type="ECO:0000256" key="6">
    <source>
        <dbReference type="ARBA" id="ARBA00023315"/>
    </source>
</evidence>
<dbReference type="EMBL" id="JFKE01000007">
    <property type="protein sequence ID" value="KAJ54578.1"/>
    <property type="molecule type" value="Genomic_DNA"/>
</dbReference>
<dbReference type="GO" id="GO:0016746">
    <property type="term" value="F:acyltransferase activity"/>
    <property type="evidence" value="ECO:0007669"/>
    <property type="project" value="UniProtKB-KW"/>
</dbReference>
<dbReference type="OrthoDB" id="9801955at2"/>
<dbReference type="Pfam" id="PF03279">
    <property type="entry name" value="Lip_A_acyltrans"/>
    <property type="match status" value="1"/>
</dbReference>
<keyword evidence="8" id="KW-1185">Reference proteome</keyword>
<name>A0A037ZG34_9RHOB</name>
<keyword evidence="6 7" id="KW-0012">Acyltransferase</keyword>
<proteinExistence type="predicted"/>
<sequence length="302" mass="34101">MAAQPKQRTDTGSVLGDRMVDGVVRGLTWLLMRLPYGLRVRLMGGFMARVVAPLAGYDKRIRDNLAYVCPNLPEDEVKKLTRSVPDNIGRLVMELFSTDEFLQRYANDPLQGEGVDALEEAHAAGRPVVLVTAHFGNFNVIRAALKGRGIELGSLYNPLKNKYFNDRYIARMSQIGAPMFPRGRSGYARMLKHLKAGNKIGILIDQHMEHGELLDFFGKPAPTALSAAEMALKYDALIMPIYGIRRPDGLNFDIVAEAPIPHTNAREMTQALNDSLEARVRENMDQWFWIHRRWKPERRLSS</sequence>
<keyword evidence="2" id="KW-1003">Cell membrane</keyword>
<dbReference type="PANTHER" id="PTHR30606:SF10">
    <property type="entry name" value="PHOSPHATIDYLINOSITOL MANNOSIDE ACYLTRANSFERASE"/>
    <property type="match status" value="1"/>
</dbReference>
<comment type="subcellular location">
    <subcellularLocation>
        <location evidence="1">Cell inner membrane</location>
    </subcellularLocation>
</comment>
<gene>
    <name evidence="7" type="ORF">ACMU_17890</name>
</gene>
<dbReference type="InterPro" id="IPR004960">
    <property type="entry name" value="LipA_acyltrans"/>
</dbReference>
<dbReference type="PANTHER" id="PTHR30606">
    <property type="entry name" value="LIPID A BIOSYNTHESIS LAUROYL ACYLTRANSFERASE"/>
    <property type="match status" value="1"/>
</dbReference>
<evidence type="ECO:0000313" key="8">
    <source>
        <dbReference type="Proteomes" id="UP000026249"/>
    </source>
</evidence>
<dbReference type="CDD" id="cd07984">
    <property type="entry name" value="LPLAT_LABLAT-like"/>
    <property type="match status" value="1"/>
</dbReference>
<evidence type="ECO:0000256" key="5">
    <source>
        <dbReference type="ARBA" id="ARBA00023136"/>
    </source>
</evidence>
<dbReference type="STRING" id="1454373.ACMU_17890"/>